<keyword evidence="1" id="KW-0812">Transmembrane</keyword>
<proteinExistence type="predicted"/>
<accession>A0A941APA5</accession>
<organism evidence="2 3">
    <name type="scientific">Halalkalibacter suaedae</name>
    <dbReference type="NCBI Taxonomy" id="2822140"/>
    <lineage>
        <taxon>Bacteria</taxon>
        <taxon>Bacillati</taxon>
        <taxon>Bacillota</taxon>
        <taxon>Bacilli</taxon>
        <taxon>Bacillales</taxon>
        <taxon>Bacillaceae</taxon>
        <taxon>Halalkalibacter</taxon>
    </lineage>
</organism>
<dbReference type="AlphaFoldDB" id="A0A941APA5"/>
<keyword evidence="1" id="KW-1133">Transmembrane helix</keyword>
<dbReference type="Proteomes" id="UP000678228">
    <property type="component" value="Unassembled WGS sequence"/>
</dbReference>
<sequence length="175" mass="20432">MKKERKEIVVNEIKYWKKNKLLPEQYCNFLLTLYTEGDEQGTSKSFRFDKQFILPFIMVQVLFLSATLIFYFTDIPIIMQIVIGILFTIAIWYIAKKTKSFSRFLASLYLLMGVFLLYFLTLQVGVWTEAENGLYISVATVIHGLLWLTIGWFLKIRLFLIIGILGIVIAVYLAF</sequence>
<evidence type="ECO:0000313" key="2">
    <source>
        <dbReference type="EMBL" id="MBP3951282.1"/>
    </source>
</evidence>
<evidence type="ECO:0000256" key="1">
    <source>
        <dbReference type="SAM" id="Phobius"/>
    </source>
</evidence>
<feature type="transmembrane region" description="Helical" evidence="1">
    <location>
        <begin position="77"/>
        <end position="95"/>
    </location>
</feature>
<feature type="transmembrane region" description="Helical" evidence="1">
    <location>
        <begin position="134"/>
        <end position="153"/>
    </location>
</feature>
<keyword evidence="1" id="KW-0472">Membrane</keyword>
<dbReference type="EMBL" id="JAGKSQ010000003">
    <property type="protein sequence ID" value="MBP3951282.1"/>
    <property type="molecule type" value="Genomic_DNA"/>
</dbReference>
<keyword evidence="3" id="KW-1185">Reference proteome</keyword>
<reference evidence="2" key="1">
    <citation type="submission" date="2021-03" db="EMBL/GenBank/DDBJ databases">
        <title>Bacillus suaedae sp. nov., isolated from Suaeda aralocaspica.</title>
        <authorList>
            <person name="Lei R.F.R."/>
        </authorList>
    </citation>
    <scope>NUCLEOTIDE SEQUENCE</scope>
    <source>
        <strain evidence="2">YZJH907-2</strain>
    </source>
</reference>
<evidence type="ECO:0000313" key="3">
    <source>
        <dbReference type="Proteomes" id="UP000678228"/>
    </source>
</evidence>
<comment type="caution">
    <text evidence="2">The sequence shown here is derived from an EMBL/GenBank/DDBJ whole genome shotgun (WGS) entry which is preliminary data.</text>
</comment>
<name>A0A941APA5_9BACI</name>
<protein>
    <submittedName>
        <fullName evidence="2">Uncharacterized protein</fullName>
    </submittedName>
</protein>
<gene>
    <name evidence="2" type="ORF">J7W16_09065</name>
</gene>
<feature type="transmembrane region" description="Helical" evidence="1">
    <location>
        <begin position="158"/>
        <end position="174"/>
    </location>
</feature>
<feature type="transmembrane region" description="Helical" evidence="1">
    <location>
        <begin position="52"/>
        <end position="71"/>
    </location>
</feature>
<dbReference type="RefSeq" id="WP_210596972.1">
    <property type="nucleotide sequence ID" value="NZ_JAGKSQ010000003.1"/>
</dbReference>
<feature type="transmembrane region" description="Helical" evidence="1">
    <location>
        <begin position="107"/>
        <end position="128"/>
    </location>
</feature>